<dbReference type="EC" id="4.2.2.-" evidence="8"/>
<comment type="caution">
    <text evidence="8">The sequence shown here is derived from an EMBL/GenBank/DDBJ whole genome shotgun (WGS) entry which is preliminary data.</text>
</comment>
<dbReference type="GO" id="GO:0071555">
    <property type="term" value="P:cell wall organization"/>
    <property type="evidence" value="ECO:0007669"/>
    <property type="project" value="UniProtKB-KW"/>
</dbReference>
<dbReference type="Gene3D" id="3.30.1490.480">
    <property type="entry name" value="Endolytic murein transglycosylase"/>
    <property type="match status" value="1"/>
</dbReference>
<feature type="transmembrane region" description="Helical" evidence="7">
    <location>
        <begin position="7"/>
        <end position="29"/>
    </location>
</feature>
<keyword evidence="2 7" id="KW-0812">Transmembrane</keyword>
<dbReference type="Pfam" id="PF02618">
    <property type="entry name" value="YceG"/>
    <property type="match status" value="1"/>
</dbReference>
<keyword evidence="6" id="KW-0961">Cell wall biogenesis/degradation</keyword>
<organism evidence="8">
    <name type="scientific">bioreactor metagenome</name>
    <dbReference type="NCBI Taxonomy" id="1076179"/>
    <lineage>
        <taxon>unclassified sequences</taxon>
        <taxon>metagenomes</taxon>
        <taxon>ecological metagenomes</taxon>
    </lineage>
</organism>
<keyword evidence="5 8" id="KW-0456">Lyase</keyword>
<evidence type="ECO:0000256" key="7">
    <source>
        <dbReference type="SAM" id="Phobius"/>
    </source>
</evidence>
<proteinExistence type="inferred from homology"/>
<evidence type="ECO:0000313" key="8">
    <source>
        <dbReference type="EMBL" id="MPL72819.1"/>
    </source>
</evidence>
<keyword evidence="1" id="KW-1003">Cell membrane</keyword>
<keyword evidence="4 7" id="KW-0472">Membrane</keyword>
<gene>
    <name evidence="8" type="primary">mltG_5</name>
    <name evidence="8" type="ORF">SDC9_18610</name>
</gene>
<name>A0A644U1N0_9ZZZZ</name>
<dbReference type="AlphaFoldDB" id="A0A644U1N0"/>
<dbReference type="Gene3D" id="3.30.160.60">
    <property type="entry name" value="Classic Zinc Finger"/>
    <property type="match status" value="1"/>
</dbReference>
<reference evidence="8" key="1">
    <citation type="submission" date="2019-08" db="EMBL/GenBank/DDBJ databases">
        <authorList>
            <person name="Kucharzyk K."/>
            <person name="Murdoch R.W."/>
            <person name="Higgins S."/>
            <person name="Loffler F."/>
        </authorList>
    </citation>
    <scope>NUCLEOTIDE SEQUENCE</scope>
</reference>
<dbReference type="CDD" id="cd08010">
    <property type="entry name" value="MltG_like"/>
    <property type="match status" value="1"/>
</dbReference>
<evidence type="ECO:0000256" key="5">
    <source>
        <dbReference type="ARBA" id="ARBA00023239"/>
    </source>
</evidence>
<dbReference type="GO" id="GO:0016829">
    <property type="term" value="F:lyase activity"/>
    <property type="evidence" value="ECO:0007669"/>
    <property type="project" value="UniProtKB-KW"/>
</dbReference>
<evidence type="ECO:0000256" key="1">
    <source>
        <dbReference type="ARBA" id="ARBA00022475"/>
    </source>
</evidence>
<dbReference type="NCBIfam" id="TIGR00247">
    <property type="entry name" value="endolytic transglycosylase MltG"/>
    <property type="match status" value="1"/>
</dbReference>
<evidence type="ECO:0000256" key="2">
    <source>
        <dbReference type="ARBA" id="ARBA00022692"/>
    </source>
</evidence>
<accession>A0A644U1N0</accession>
<dbReference type="InterPro" id="IPR003770">
    <property type="entry name" value="MLTG-like"/>
</dbReference>
<evidence type="ECO:0000256" key="3">
    <source>
        <dbReference type="ARBA" id="ARBA00022989"/>
    </source>
</evidence>
<dbReference type="PANTHER" id="PTHR30518">
    <property type="entry name" value="ENDOLYTIC MUREIN TRANSGLYCOSYLASE"/>
    <property type="match status" value="1"/>
</dbReference>
<protein>
    <submittedName>
        <fullName evidence="8">Endolytic murein transglycosylase</fullName>
        <ecNumber evidence="8">4.2.2.-</ecNumber>
    </submittedName>
</protein>
<evidence type="ECO:0000256" key="4">
    <source>
        <dbReference type="ARBA" id="ARBA00023136"/>
    </source>
</evidence>
<keyword evidence="3 7" id="KW-1133">Transmembrane helix</keyword>
<dbReference type="EMBL" id="VSSQ01000068">
    <property type="protein sequence ID" value="MPL72819.1"/>
    <property type="molecule type" value="Genomic_DNA"/>
</dbReference>
<dbReference type="PANTHER" id="PTHR30518:SF2">
    <property type="entry name" value="ENDOLYTIC MUREIN TRANSGLYCOSYLASE"/>
    <property type="match status" value="1"/>
</dbReference>
<evidence type="ECO:0000256" key="6">
    <source>
        <dbReference type="ARBA" id="ARBA00023316"/>
    </source>
</evidence>
<sequence length="340" mass="39235">MNYFKKNIAWIIPSLIVIVFVVFFSIYFFTAKVDVLGDKAYIYVYPNSTKQEVIENIKKQDIVFNSFVFKAYSVLLNYDKAHTGRYEIRNGMSVGKMVNMLAKGRQTPLRLVIGKSRTKEEFAAKIDNELAFSKQELLAKLNDNAFLKQFGLDSSTSISLFIPNTYEVYWDISVGNFFKRMNKEQDIFWKKRLGKLSEIGFNKIEVMTIASIVEEETNQEAEKPIIAGVYINRLKINMPLQADPTIKFALNDFTIKRITGNMLGVDSPFNTYRRTGLPPYPICIPSISSIEAVLNYSKHNYLFFCAKEDFSGNHNFTADINEHYNNARKYQKALDENDIY</sequence>
<dbReference type="HAMAP" id="MF_02065">
    <property type="entry name" value="MltG"/>
    <property type="match status" value="1"/>
</dbReference>